<evidence type="ECO:0000313" key="2">
    <source>
        <dbReference type="Proteomes" id="UP000504636"/>
    </source>
</evidence>
<proteinExistence type="predicted"/>
<reference evidence="1 3" key="1">
    <citation type="journal article" date="2020" name="Stud. Mycol.">
        <title>101 Dothideomycetes genomes: a test case for predicting lifestyles and emergence of pathogens.</title>
        <authorList>
            <person name="Haridas S."/>
            <person name="Albert R."/>
            <person name="Binder M."/>
            <person name="Bloem J."/>
            <person name="Labutti K."/>
            <person name="Salamov A."/>
            <person name="Andreopoulos B."/>
            <person name="Baker S."/>
            <person name="Barry K."/>
            <person name="Bills G."/>
            <person name="Bluhm B."/>
            <person name="Cannon C."/>
            <person name="Castanera R."/>
            <person name="Culley D."/>
            <person name="Daum C."/>
            <person name="Ezra D."/>
            <person name="Gonzalez J."/>
            <person name="Henrissat B."/>
            <person name="Kuo A."/>
            <person name="Liang C."/>
            <person name="Lipzen A."/>
            <person name="Lutzoni F."/>
            <person name="Magnuson J."/>
            <person name="Mondo S."/>
            <person name="Nolan M."/>
            <person name="Ohm R."/>
            <person name="Pangilinan J."/>
            <person name="Park H.-J."/>
            <person name="Ramirez L."/>
            <person name="Alfaro M."/>
            <person name="Sun H."/>
            <person name="Tritt A."/>
            <person name="Yoshinaga Y."/>
            <person name="Zwiers L.-H."/>
            <person name="Turgeon B."/>
            <person name="Goodwin S."/>
            <person name="Spatafora J."/>
            <person name="Crous P."/>
            <person name="Grigoriev I."/>
        </authorList>
    </citation>
    <scope>NUCLEOTIDE SEQUENCE</scope>
    <source>
        <strain evidence="1 3">CBS 304.34</strain>
    </source>
</reference>
<evidence type="ECO:0000313" key="3">
    <source>
        <dbReference type="RefSeq" id="XP_033582313.1"/>
    </source>
</evidence>
<dbReference type="OrthoDB" id="3792931at2759"/>
<reference evidence="3" key="3">
    <citation type="submission" date="2025-04" db="UniProtKB">
        <authorList>
            <consortium name="RefSeq"/>
        </authorList>
    </citation>
    <scope>IDENTIFICATION</scope>
    <source>
        <strain evidence="3">CBS 304.34</strain>
    </source>
</reference>
<accession>A0A6A6Z3M5</accession>
<evidence type="ECO:0000313" key="1">
    <source>
        <dbReference type="EMBL" id="KAF2815349.1"/>
    </source>
</evidence>
<dbReference type="AlphaFoldDB" id="A0A6A6Z3M5"/>
<organism evidence="1">
    <name type="scientific">Mytilinidion resinicola</name>
    <dbReference type="NCBI Taxonomy" id="574789"/>
    <lineage>
        <taxon>Eukaryota</taxon>
        <taxon>Fungi</taxon>
        <taxon>Dikarya</taxon>
        <taxon>Ascomycota</taxon>
        <taxon>Pezizomycotina</taxon>
        <taxon>Dothideomycetes</taxon>
        <taxon>Pleosporomycetidae</taxon>
        <taxon>Mytilinidiales</taxon>
        <taxon>Mytilinidiaceae</taxon>
        <taxon>Mytilinidion</taxon>
    </lineage>
</organism>
<gene>
    <name evidence="1 3" type="ORF">BDZ99DRAFT_516082</name>
</gene>
<dbReference type="RefSeq" id="XP_033582313.1">
    <property type="nucleotide sequence ID" value="XM_033725036.1"/>
</dbReference>
<keyword evidence="2" id="KW-1185">Reference proteome</keyword>
<protein>
    <submittedName>
        <fullName evidence="1 3">Uncharacterized protein</fullName>
    </submittedName>
</protein>
<sequence>MAATDGKEMLWIPAELYEGIIIGMENYMPNERIDILTPESMLAIRNARLVSSAWHDVAWKSFAKVVANTPFFATRDSIHDLDEISQTKVAKYLETITICCKMFQTQPTTFQGSPDARNGLSNCLESQRIYRESARRLGRPGPSPLETRCEFEADLLRIFRRFPNLKHILYVRDVEVHMKGWPHPKNQTEIPSGIYNNEGDGWSAQSPLDPHSILENIARALAIANIKLESFSSPFLDGTRPWRNFLTEKIFRYDPADRIAFNGLPITEMDNFPSFGTLHGMLHGLDTFAVNYRFPDDPFEDPYPWNFQQVLCILDKVRKIDLAISDTRHGNGSSRLWKLFLGEPDVAFMTEDEWRRRMMQGVPESWNVEDLRISFHTAQKVNGIDMVAALERMPRLRRLAIGYADLVNGQDWDAVFGLLSEKLDLDHFLLLQPLQDGKPHEPGPRAQMAAEAVKVVQDPDFVGRTGQQKYLCFRNYE</sequence>
<dbReference type="GeneID" id="54465929"/>
<reference evidence="3" key="2">
    <citation type="submission" date="2020-04" db="EMBL/GenBank/DDBJ databases">
        <authorList>
            <consortium name="NCBI Genome Project"/>
        </authorList>
    </citation>
    <scope>NUCLEOTIDE SEQUENCE</scope>
    <source>
        <strain evidence="3">CBS 304.34</strain>
    </source>
</reference>
<name>A0A6A6Z3M5_9PEZI</name>
<dbReference type="Proteomes" id="UP000504636">
    <property type="component" value="Unplaced"/>
</dbReference>
<dbReference type="EMBL" id="MU003694">
    <property type="protein sequence ID" value="KAF2815349.1"/>
    <property type="molecule type" value="Genomic_DNA"/>
</dbReference>